<comment type="caution">
    <text evidence="1">The sequence shown here is derived from an EMBL/GenBank/DDBJ whole genome shotgun (WGS) entry which is preliminary data.</text>
</comment>
<gene>
    <name evidence="1" type="ORF">CT690_24165</name>
</gene>
<proteinExistence type="predicted"/>
<dbReference type="AlphaFoldDB" id="A0A318NRL0"/>
<protein>
    <submittedName>
        <fullName evidence="1">Uncharacterized protein</fullName>
    </submittedName>
</protein>
<name>A0A318NRL0_SERPL</name>
<sequence>MQPASFVRTVMPAVFCREDATWIQEQLSMLPPAQRGKIALAYAEAYQAAFDLAEVSYQQDNAGRRAANTRLRTYVERYSRAGQGLTTAPPLVGQNGKAA</sequence>
<dbReference type="EMBL" id="PESE01000012">
    <property type="protein sequence ID" value="PYD36434.1"/>
    <property type="molecule type" value="Genomic_DNA"/>
</dbReference>
<reference evidence="1 2" key="1">
    <citation type="submission" date="2017-11" db="EMBL/GenBank/DDBJ databases">
        <title>Genome sequence of the oocydin A producing rhizobacterium Serratia plymuthica 4Rx5.</title>
        <authorList>
            <person name="Matilla M.A."/>
            <person name="Udaondo Z."/>
            <person name="Salmond G.P.C."/>
        </authorList>
    </citation>
    <scope>NUCLEOTIDE SEQUENCE [LARGE SCALE GENOMIC DNA]</scope>
    <source>
        <strain evidence="1 2">4Rx5</strain>
    </source>
</reference>
<accession>A0A318NRL0</accession>
<dbReference type="Proteomes" id="UP000248196">
    <property type="component" value="Unassembled WGS sequence"/>
</dbReference>
<organism evidence="1 2">
    <name type="scientific">Serratia plymuthica</name>
    <dbReference type="NCBI Taxonomy" id="82996"/>
    <lineage>
        <taxon>Bacteria</taxon>
        <taxon>Pseudomonadati</taxon>
        <taxon>Pseudomonadota</taxon>
        <taxon>Gammaproteobacteria</taxon>
        <taxon>Enterobacterales</taxon>
        <taxon>Yersiniaceae</taxon>
        <taxon>Serratia</taxon>
    </lineage>
</organism>
<dbReference type="OrthoDB" id="6474082at2"/>
<evidence type="ECO:0000313" key="2">
    <source>
        <dbReference type="Proteomes" id="UP000248196"/>
    </source>
</evidence>
<evidence type="ECO:0000313" key="1">
    <source>
        <dbReference type="EMBL" id="PYD36434.1"/>
    </source>
</evidence>